<protein>
    <submittedName>
        <fullName evidence="2">Uncharacterized protein</fullName>
    </submittedName>
</protein>
<name>B0E834_ENTDS</name>
<dbReference type="SUPFAM" id="SSF46785">
    <property type="entry name" value="Winged helix' DNA-binding domain"/>
    <property type="match status" value="1"/>
</dbReference>
<dbReference type="AlphaFoldDB" id="B0E834"/>
<gene>
    <name evidence="2" type="ORF">EDI_314460</name>
</gene>
<dbReference type="EMBL" id="DS548105">
    <property type="protein sequence ID" value="EDR29313.1"/>
    <property type="molecule type" value="Genomic_DNA"/>
</dbReference>
<dbReference type="RefSeq" id="XP_001734525.1">
    <property type="nucleotide sequence ID" value="XM_001734473.1"/>
</dbReference>
<dbReference type="GeneID" id="5879441"/>
<feature type="compositionally biased region" description="Polar residues" evidence="1">
    <location>
        <begin position="124"/>
        <end position="134"/>
    </location>
</feature>
<dbReference type="Gene3D" id="1.10.10.10">
    <property type="entry name" value="Winged helix-like DNA-binding domain superfamily/Winged helix DNA-binding domain"/>
    <property type="match status" value="1"/>
</dbReference>
<dbReference type="InterPro" id="IPR036388">
    <property type="entry name" value="WH-like_DNA-bd_sf"/>
</dbReference>
<feature type="compositionally biased region" description="Polar residues" evidence="1">
    <location>
        <begin position="144"/>
        <end position="153"/>
    </location>
</feature>
<proteinExistence type="predicted"/>
<dbReference type="VEuPathDB" id="AmoebaDB:EDI_314460"/>
<keyword evidence="3" id="KW-1185">Reference proteome</keyword>
<dbReference type="Proteomes" id="UP000008076">
    <property type="component" value="Unassembled WGS sequence"/>
</dbReference>
<evidence type="ECO:0000256" key="1">
    <source>
        <dbReference type="SAM" id="MobiDB-lite"/>
    </source>
</evidence>
<feature type="region of interest" description="Disordered" evidence="1">
    <location>
        <begin position="123"/>
        <end position="159"/>
    </location>
</feature>
<dbReference type="InterPro" id="IPR036390">
    <property type="entry name" value="WH_DNA-bd_sf"/>
</dbReference>
<evidence type="ECO:0000313" key="2">
    <source>
        <dbReference type="EMBL" id="EDR29313.1"/>
    </source>
</evidence>
<accession>B0E834</accession>
<evidence type="ECO:0000313" key="3">
    <source>
        <dbReference type="Proteomes" id="UP000008076"/>
    </source>
</evidence>
<organism evidence="3">
    <name type="scientific">Entamoeba dispar (strain ATCC PRA-260 / SAW760)</name>
    <dbReference type="NCBI Taxonomy" id="370354"/>
    <lineage>
        <taxon>Eukaryota</taxon>
        <taxon>Amoebozoa</taxon>
        <taxon>Evosea</taxon>
        <taxon>Archamoebae</taxon>
        <taxon>Mastigamoebida</taxon>
        <taxon>Entamoebidae</taxon>
        <taxon>Entamoeba</taxon>
    </lineage>
</organism>
<dbReference type="KEGG" id="edi:EDI_314460"/>
<sequence>MAKAGLIARHADSDDGRATRLYLTDEGHAALKPVRRVLRRRTRCRRAMAACAAGAVSGGALSSTIPHRRRRSTAPSKAIPIRIFDSIFMPSRRHFLRVRRPLPATLSGYALLQKTACRAAFESPTLQSTSTHSSPARARLPVRPTSQSRPTINENEKES</sequence>
<reference evidence="3" key="1">
    <citation type="submission" date="2007-12" db="EMBL/GenBank/DDBJ databases">
        <title>Annotation of Entamoeba dispar SAW760.</title>
        <authorList>
            <person name="Lorenzi H."/>
            <person name="Inman J."/>
            <person name="Schobel S."/>
            <person name="Amedeo P."/>
            <person name="Caler E."/>
        </authorList>
    </citation>
    <scope>NUCLEOTIDE SEQUENCE [LARGE SCALE GENOMIC DNA]</scope>
    <source>
        <strain evidence="3">ATCC PRA-260 / SAW760</strain>
    </source>
</reference>